<gene>
    <name evidence="8" type="ORF">TPAR_03882</name>
</gene>
<dbReference type="InterPro" id="IPR016024">
    <property type="entry name" value="ARM-type_fold"/>
</dbReference>
<dbReference type="PANTHER" id="PTHR11134">
    <property type="entry name" value="ADAPTOR COMPLEX SUBUNIT BETA FAMILY MEMBER"/>
    <property type="match status" value="1"/>
</dbReference>
<feature type="domain" description="Clathrin/coatomer adaptor adaptin-like N-terminal" evidence="7">
    <location>
        <begin position="35"/>
        <end position="545"/>
    </location>
</feature>
<dbReference type="AlphaFoldDB" id="A0A2S4L0F2"/>
<comment type="subcellular location">
    <subcellularLocation>
        <location evidence="1">Endomembrane system</location>
    </subcellularLocation>
</comment>
<keyword evidence="3 6" id="KW-0813">Transport</keyword>
<evidence type="ECO:0000256" key="5">
    <source>
        <dbReference type="ARBA" id="ARBA00023136"/>
    </source>
</evidence>
<evidence type="ECO:0000256" key="1">
    <source>
        <dbReference type="ARBA" id="ARBA00004308"/>
    </source>
</evidence>
<dbReference type="SUPFAM" id="SSF48371">
    <property type="entry name" value="ARM repeat"/>
    <property type="match status" value="1"/>
</dbReference>
<dbReference type="Gene3D" id="1.25.10.10">
    <property type="entry name" value="Leucine-rich Repeat Variant"/>
    <property type="match status" value="1"/>
</dbReference>
<evidence type="ECO:0000256" key="2">
    <source>
        <dbReference type="ARBA" id="ARBA00006613"/>
    </source>
</evidence>
<comment type="function">
    <text evidence="6">Adaptins are components of the adaptor complexes which link clathrin to receptors in coated vesicles. Clathrin-associated protein complexes are believed to interact with the cytoplasmic tails of membrane proteins, leading to their selection and concentration.</text>
</comment>
<dbReference type="OrthoDB" id="10254310at2759"/>
<comment type="similarity">
    <text evidence="2 6">Belongs to the adaptor complexes large subunit family.</text>
</comment>
<keyword evidence="5 6" id="KW-0472">Membrane</keyword>
<dbReference type="GO" id="GO:0006886">
    <property type="term" value="P:intracellular protein transport"/>
    <property type="evidence" value="ECO:0007669"/>
    <property type="project" value="InterPro"/>
</dbReference>
<evidence type="ECO:0000256" key="6">
    <source>
        <dbReference type="PIRNR" id="PIRNR002291"/>
    </source>
</evidence>
<sequence length="719" mass="80391">MLGVFPVYAAPVSFDKLRTPQGKVAELRIELNSGGKKDKNYAIKKVALKRIVANMTMSNNDMVALFPDIIACMNIPSLEIKKMCFLYLVNYARVRPEIAVKAIPILENDMEDHNPLVRALALRTMSYIHVKEFVEATVPIVKHMLRDSDPYVRKTAAFCVAKLYDHDRQMVERSDLIDRLNSLLRDDNPTVVASALAGLMDIWERSDAIKLTIDYSNASKMVAILPDCSEWGQTYILEALMSYVPQETGEAALLAERIAPRLSHSNSSVVLTCIRVILYLMNYIADQKQISALCKKLSPPLVTLLAKGPEVQYLALRNALLILQRRPEVLRNDIRVFFCKYNDPIYVKVTKLELIFMLANEKNIDEVLTELREYATEIDVHFVRKAVRAIGKLAIKIEPAARRCIDLLLELVSTKVTYIVQEATVVIRNIFRKYPNQYESIISTLCEHLDSLDEPEAKAAMVWVIGEYADRIENSDALLEDFLFSFAEEPVEVQLALLTATVKLFIQRPTKGQELVPKVLKWATEETDNPDLRDRAYMYWRLLSTDMNAARQIVMGEKPPITAEAERLEAPTLEEMCLNVGTLATVYLKPVQMVFRSARPRKLQDSPALQKQNLLVDRDGQKSISMFGRGGQPTDIDLRSRNAGPANGEGNLSQAVSDADAYFSSVGTQQMAAMRIDQGDDVFGGGGGNVTGYVVSAHAPQAVMQPAQGGGSNGDLLVL</sequence>
<keyword evidence="4 6" id="KW-0653">Protein transport</keyword>
<accession>A0A2S4L0F2</accession>
<dbReference type="PIRSF" id="PIRSF002291">
    <property type="entry name" value="AP_complex_beta"/>
    <property type="match status" value="1"/>
</dbReference>
<dbReference type="InterPro" id="IPR011989">
    <property type="entry name" value="ARM-like"/>
</dbReference>
<dbReference type="GO" id="GO:0016192">
    <property type="term" value="P:vesicle-mediated transport"/>
    <property type="evidence" value="ECO:0007669"/>
    <property type="project" value="InterPro"/>
</dbReference>
<keyword evidence="9" id="KW-1185">Reference proteome</keyword>
<dbReference type="Proteomes" id="UP000237481">
    <property type="component" value="Unassembled WGS sequence"/>
</dbReference>
<evidence type="ECO:0000259" key="7">
    <source>
        <dbReference type="Pfam" id="PF01602"/>
    </source>
</evidence>
<dbReference type="Pfam" id="PF01602">
    <property type="entry name" value="Adaptin_N"/>
    <property type="match status" value="1"/>
</dbReference>
<name>A0A2S4L0F2_9HYPO</name>
<comment type="caution">
    <text evidence="8">The sequence shown here is derived from an EMBL/GenBank/DDBJ whole genome shotgun (WGS) entry which is preliminary data.</text>
</comment>
<evidence type="ECO:0000313" key="9">
    <source>
        <dbReference type="Proteomes" id="UP000237481"/>
    </source>
</evidence>
<dbReference type="InterPro" id="IPR016342">
    <property type="entry name" value="AP_complex_bsu_1_2_4"/>
</dbReference>
<evidence type="ECO:0000256" key="3">
    <source>
        <dbReference type="ARBA" id="ARBA00022448"/>
    </source>
</evidence>
<evidence type="ECO:0000313" key="8">
    <source>
        <dbReference type="EMBL" id="POR35918.1"/>
    </source>
</evidence>
<dbReference type="InterPro" id="IPR002553">
    <property type="entry name" value="Clathrin/coatomer_adapt-like_N"/>
</dbReference>
<reference evidence="8 9" key="1">
    <citation type="submission" date="2018-01" db="EMBL/GenBank/DDBJ databases">
        <title>Harnessing the power of phylogenomics to disentangle the directionality and signatures of interkingdom host jumping in the parasitic fungal genus Tolypocladium.</title>
        <authorList>
            <person name="Quandt C.A."/>
            <person name="Patterson W."/>
            <person name="Spatafora J.W."/>
        </authorList>
    </citation>
    <scope>NUCLEOTIDE SEQUENCE [LARGE SCALE GENOMIC DNA]</scope>
    <source>
        <strain evidence="8 9">NRBC 100945</strain>
    </source>
</reference>
<dbReference type="InterPro" id="IPR026739">
    <property type="entry name" value="AP_beta"/>
</dbReference>
<organism evidence="8 9">
    <name type="scientific">Tolypocladium paradoxum</name>
    <dbReference type="NCBI Taxonomy" id="94208"/>
    <lineage>
        <taxon>Eukaryota</taxon>
        <taxon>Fungi</taxon>
        <taxon>Dikarya</taxon>
        <taxon>Ascomycota</taxon>
        <taxon>Pezizomycotina</taxon>
        <taxon>Sordariomycetes</taxon>
        <taxon>Hypocreomycetidae</taxon>
        <taxon>Hypocreales</taxon>
        <taxon>Ophiocordycipitaceae</taxon>
        <taxon>Tolypocladium</taxon>
    </lineage>
</organism>
<protein>
    <recommendedName>
        <fullName evidence="6">AP complex subunit beta</fullName>
    </recommendedName>
</protein>
<dbReference type="GO" id="GO:0030276">
    <property type="term" value="F:clathrin binding"/>
    <property type="evidence" value="ECO:0007669"/>
    <property type="project" value="InterPro"/>
</dbReference>
<dbReference type="STRING" id="94208.A0A2S4L0F2"/>
<dbReference type="GO" id="GO:0030117">
    <property type="term" value="C:membrane coat"/>
    <property type="evidence" value="ECO:0007669"/>
    <property type="project" value="InterPro"/>
</dbReference>
<proteinExistence type="inferred from homology"/>
<dbReference type="GO" id="GO:0012505">
    <property type="term" value="C:endomembrane system"/>
    <property type="evidence" value="ECO:0007669"/>
    <property type="project" value="UniProtKB-SubCell"/>
</dbReference>
<dbReference type="EMBL" id="PKSG01000383">
    <property type="protein sequence ID" value="POR35918.1"/>
    <property type="molecule type" value="Genomic_DNA"/>
</dbReference>
<dbReference type="FunFam" id="1.25.10.10:FF:000044">
    <property type="entry name" value="AP complex subunit beta"/>
    <property type="match status" value="1"/>
</dbReference>
<evidence type="ECO:0000256" key="4">
    <source>
        <dbReference type="ARBA" id="ARBA00022927"/>
    </source>
</evidence>